<sequence>MTFESLQRAIKLPVFTTSDVGLAFPLESSQSVNISLYRLAKSQKIENIKRGVYKFIGAKVDEFSLARILYTPSYVSMGSVLNSCGVIPDVPLSVTSVTTTTSKKISTHVGVFFYSKLPRKLYFGFENGVALPEKALLDYLYIRRIRNLENYRIDISHLDKTKIKEFAKYYPAWLQKVLK</sequence>
<comment type="caution">
    <text evidence="1">The sequence shown here is derived from an EMBL/GenBank/DDBJ whole genome shotgun (WGS) entry which is preliminary data.</text>
</comment>
<evidence type="ECO:0000313" key="1">
    <source>
        <dbReference type="EMBL" id="PIS22866.1"/>
    </source>
</evidence>
<accession>A0A2H0XD56</accession>
<proteinExistence type="predicted"/>
<reference evidence="2" key="1">
    <citation type="submission" date="2017-09" db="EMBL/GenBank/DDBJ databases">
        <title>Depth-based differentiation of microbial function through sediment-hosted aquifers and enrichment of novel symbionts in the deep terrestrial subsurface.</title>
        <authorList>
            <person name="Probst A.J."/>
            <person name="Ladd B."/>
            <person name="Jarett J.K."/>
            <person name="Geller-Mcgrath D.E."/>
            <person name="Sieber C.M.K."/>
            <person name="Emerson J.B."/>
            <person name="Anantharaman K."/>
            <person name="Thomas B.C."/>
            <person name="Malmstrom R."/>
            <person name="Stieglmeier M."/>
            <person name="Klingl A."/>
            <person name="Woyke T."/>
            <person name="Ryan C.M."/>
            <person name="Banfield J.F."/>
        </authorList>
    </citation>
    <scope>NUCLEOTIDE SEQUENCE [LARGE SCALE GENOMIC DNA]</scope>
</reference>
<organism evidence="1 2">
    <name type="scientific">candidate division WWE3 bacterium CG08_land_8_20_14_0_20_40_13</name>
    <dbReference type="NCBI Taxonomy" id="1975084"/>
    <lineage>
        <taxon>Bacteria</taxon>
        <taxon>Katanobacteria</taxon>
    </lineage>
</organism>
<protein>
    <recommendedName>
        <fullName evidence="3">Transcriptional regulator</fullName>
    </recommendedName>
</protein>
<dbReference type="AlphaFoldDB" id="A0A2H0XD56"/>
<gene>
    <name evidence="1" type="ORF">COT49_03095</name>
</gene>
<evidence type="ECO:0008006" key="3">
    <source>
        <dbReference type="Google" id="ProtNLM"/>
    </source>
</evidence>
<evidence type="ECO:0000313" key="2">
    <source>
        <dbReference type="Proteomes" id="UP000230340"/>
    </source>
</evidence>
<dbReference type="EMBL" id="PEYT01000027">
    <property type="protein sequence ID" value="PIS22866.1"/>
    <property type="molecule type" value="Genomic_DNA"/>
</dbReference>
<dbReference type="Proteomes" id="UP000230340">
    <property type="component" value="Unassembled WGS sequence"/>
</dbReference>
<name>A0A2H0XD56_UNCKA</name>